<organism evidence="2 3">
    <name type="scientific">Croceicoccus esteveae</name>
    <dbReference type="NCBI Taxonomy" id="3075597"/>
    <lineage>
        <taxon>Bacteria</taxon>
        <taxon>Pseudomonadati</taxon>
        <taxon>Pseudomonadota</taxon>
        <taxon>Alphaproteobacteria</taxon>
        <taxon>Sphingomonadales</taxon>
        <taxon>Erythrobacteraceae</taxon>
        <taxon>Croceicoccus</taxon>
    </lineage>
</organism>
<dbReference type="EMBL" id="JAVRHS010000005">
    <property type="protein sequence ID" value="MDT0576062.1"/>
    <property type="molecule type" value="Genomic_DNA"/>
</dbReference>
<keyword evidence="1" id="KW-0472">Membrane</keyword>
<evidence type="ECO:0000313" key="2">
    <source>
        <dbReference type="EMBL" id="MDT0576062.1"/>
    </source>
</evidence>
<comment type="caution">
    <text evidence="2">The sequence shown here is derived from an EMBL/GenBank/DDBJ whole genome shotgun (WGS) entry which is preliminary data.</text>
</comment>
<keyword evidence="3" id="KW-1185">Reference proteome</keyword>
<dbReference type="RefSeq" id="WP_311340643.1">
    <property type="nucleotide sequence ID" value="NZ_JAVRHS010000005.1"/>
</dbReference>
<feature type="transmembrane region" description="Helical" evidence="1">
    <location>
        <begin position="12"/>
        <end position="33"/>
    </location>
</feature>
<evidence type="ECO:0000313" key="3">
    <source>
        <dbReference type="Proteomes" id="UP001259803"/>
    </source>
</evidence>
<name>A0ABU2ZKV9_9SPHN</name>
<accession>A0ABU2ZKV9</accession>
<proteinExistence type="predicted"/>
<dbReference type="Proteomes" id="UP001259803">
    <property type="component" value="Unassembled WGS sequence"/>
</dbReference>
<feature type="transmembrane region" description="Helical" evidence="1">
    <location>
        <begin position="39"/>
        <end position="61"/>
    </location>
</feature>
<keyword evidence="1" id="KW-0812">Transmembrane</keyword>
<sequence length="67" mass="7061">MSRSSRTSARQSVSRVFAWPLVLAAASLAGLILGLTGDGVLDVLSCLLIGLVPISIVAAWLRRETPQ</sequence>
<protein>
    <submittedName>
        <fullName evidence="2">Uncharacterized protein</fullName>
    </submittedName>
</protein>
<reference evidence="2 3" key="1">
    <citation type="submission" date="2023-09" db="EMBL/GenBank/DDBJ databases">
        <authorList>
            <person name="Rey-Velasco X."/>
        </authorList>
    </citation>
    <scope>NUCLEOTIDE SEQUENCE [LARGE SCALE GENOMIC DNA]</scope>
    <source>
        <strain evidence="2 3">F390</strain>
    </source>
</reference>
<keyword evidence="1" id="KW-1133">Transmembrane helix</keyword>
<evidence type="ECO:0000256" key="1">
    <source>
        <dbReference type="SAM" id="Phobius"/>
    </source>
</evidence>
<gene>
    <name evidence="2" type="ORF">RM533_07660</name>
</gene>